<dbReference type="SUPFAM" id="SSF109604">
    <property type="entry name" value="HD-domain/PDEase-like"/>
    <property type="match status" value="1"/>
</dbReference>
<evidence type="ECO:0000313" key="2">
    <source>
        <dbReference type="Proteomes" id="UP000177659"/>
    </source>
</evidence>
<protein>
    <recommendedName>
        <fullName evidence="3">HD/PDEase domain-containing protein</fullName>
    </recommendedName>
</protein>
<dbReference type="InterPro" id="IPR052194">
    <property type="entry name" value="MESH1"/>
</dbReference>
<dbReference type="AlphaFoldDB" id="A0A1F6CYX4"/>
<comment type="caution">
    <text evidence="1">The sequence shown here is derived from an EMBL/GenBank/DDBJ whole genome shotgun (WGS) entry which is preliminary data.</text>
</comment>
<evidence type="ECO:0008006" key="3">
    <source>
        <dbReference type="Google" id="ProtNLM"/>
    </source>
</evidence>
<dbReference type="PANTHER" id="PTHR46246">
    <property type="entry name" value="GUANOSINE-3',5'-BIS(DIPHOSPHATE) 3'-PYROPHOSPHOHYDROLASE MESH1"/>
    <property type="match status" value="1"/>
</dbReference>
<organism evidence="1 2">
    <name type="scientific">Candidatus Kaiserbacteria bacterium RIFCSPHIGHO2_02_FULL_49_11</name>
    <dbReference type="NCBI Taxonomy" id="1798489"/>
    <lineage>
        <taxon>Bacteria</taxon>
        <taxon>Candidatus Kaiseribacteriota</taxon>
    </lineage>
</organism>
<name>A0A1F6CYX4_9BACT</name>
<accession>A0A1F6CYX4</accession>
<dbReference type="PANTHER" id="PTHR46246:SF1">
    <property type="entry name" value="GUANOSINE-3',5'-BIS(DIPHOSPHATE) 3'-PYROPHOSPHOHYDROLASE MESH1"/>
    <property type="match status" value="1"/>
</dbReference>
<reference evidence="1 2" key="1">
    <citation type="journal article" date="2016" name="Nat. Commun.">
        <title>Thousands of microbial genomes shed light on interconnected biogeochemical processes in an aquifer system.</title>
        <authorList>
            <person name="Anantharaman K."/>
            <person name="Brown C.T."/>
            <person name="Hug L.A."/>
            <person name="Sharon I."/>
            <person name="Castelle C.J."/>
            <person name="Probst A.J."/>
            <person name="Thomas B.C."/>
            <person name="Singh A."/>
            <person name="Wilkins M.J."/>
            <person name="Karaoz U."/>
            <person name="Brodie E.L."/>
            <person name="Williams K.H."/>
            <person name="Hubbard S.S."/>
            <person name="Banfield J.F."/>
        </authorList>
    </citation>
    <scope>NUCLEOTIDE SEQUENCE [LARGE SCALE GENOMIC DNA]</scope>
</reference>
<evidence type="ECO:0000313" key="1">
    <source>
        <dbReference type="EMBL" id="OGG54383.1"/>
    </source>
</evidence>
<gene>
    <name evidence="1" type="ORF">A3D62_00440</name>
</gene>
<dbReference type="Pfam" id="PF13328">
    <property type="entry name" value="HD_4"/>
    <property type="match status" value="1"/>
</dbReference>
<dbReference type="Proteomes" id="UP000177659">
    <property type="component" value="Unassembled WGS sequence"/>
</dbReference>
<sequence length="195" mass="21709">MSSFLSPLVKKAFYYAAEKHDGQCRKGSGTPFFVHPALVALGISTYTKDENTIAAAVLHDIIEDCRVSASDLSKLFNETVSQLVAAVSLPLPDTEKMGEWKERKGVYLEHIYHASPEALLIIGVDKMLNMKGYFEQATSGNIEVLNTLFNGTIEDYLWYYGEIENIIHAGLGDHPAAKDYRDLLQHYRSALNAHA</sequence>
<dbReference type="Gene3D" id="1.10.3210.10">
    <property type="entry name" value="Hypothetical protein af1432"/>
    <property type="match status" value="1"/>
</dbReference>
<dbReference type="EMBL" id="MFLC01000039">
    <property type="protein sequence ID" value="OGG54383.1"/>
    <property type="molecule type" value="Genomic_DNA"/>
</dbReference>
<proteinExistence type="predicted"/>
<dbReference type="GO" id="GO:0008893">
    <property type="term" value="F:guanosine-3',5'-bis(diphosphate) 3'-diphosphatase activity"/>
    <property type="evidence" value="ECO:0007669"/>
    <property type="project" value="TreeGrafter"/>
</dbReference>